<evidence type="ECO:0000313" key="3">
    <source>
        <dbReference type="Proteomes" id="UP001153954"/>
    </source>
</evidence>
<dbReference type="EMBL" id="CAKOGL010000003">
    <property type="protein sequence ID" value="CAH2084612.1"/>
    <property type="molecule type" value="Genomic_DNA"/>
</dbReference>
<accession>A0AAU9TEW0</accession>
<dbReference type="Proteomes" id="UP001153954">
    <property type="component" value="Unassembled WGS sequence"/>
</dbReference>
<proteinExistence type="predicted"/>
<name>A0AAU9TEW0_EUPED</name>
<evidence type="ECO:0000256" key="1">
    <source>
        <dbReference type="SAM" id="MobiDB-lite"/>
    </source>
</evidence>
<keyword evidence="3" id="KW-1185">Reference proteome</keyword>
<gene>
    <name evidence="2" type="ORF">EEDITHA_LOCUS1165</name>
</gene>
<protein>
    <submittedName>
        <fullName evidence="2">Uncharacterized protein</fullName>
    </submittedName>
</protein>
<feature type="region of interest" description="Disordered" evidence="1">
    <location>
        <begin position="135"/>
        <end position="159"/>
    </location>
</feature>
<evidence type="ECO:0000313" key="2">
    <source>
        <dbReference type="EMBL" id="CAH2084612.1"/>
    </source>
</evidence>
<dbReference type="AlphaFoldDB" id="A0AAU9TEW0"/>
<comment type="caution">
    <text evidence="2">The sequence shown here is derived from an EMBL/GenBank/DDBJ whole genome shotgun (WGS) entry which is preliminary data.</text>
</comment>
<organism evidence="2 3">
    <name type="scientific">Euphydryas editha</name>
    <name type="common">Edith's checkerspot</name>
    <dbReference type="NCBI Taxonomy" id="104508"/>
    <lineage>
        <taxon>Eukaryota</taxon>
        <taxon>Metazoa</taxon>
        <taxon>Ecdysozoa</taxon>
        <taxon>Arthropoda</taxon>
        <taxon>Hexapoda</taxon>
        <taxon>Insecta</taxon>
        <taxon>Pterygota</taxon>
        <taxon>Neoptera</taxon>
        <taxon>Endopterygota</taxon>
        <taxon>Lepidoptera</taxon>
        <taxon>Glossata</taxon>
        <taxon>Ditrysia</taxon>
        <taxon>Papilionoidea</taxon>
        <taxon>Nymphalidae</taxon>
        <taxon>Nymphalinae</taxon>
        <taxon>Euphydryas</taxon>
    </lineage>
</organism>
<sequence>MNQPKRFKDNRSAKMLQLLGCVVDTDEERFNENGQCMPENHTQDIQFMSFTTASLAKDQQMNGVTISGLDINQASVDPLECSSIQGQKSEQGCYMEGQSIMPIVTHSSDQQSNGILQELHNQTLSLRDIENDEYIPDSYESSSPSSNNEEPPGAVTESLSSHLNNISNISSVVAVPDISNQLTRKRKRNPKLWRRNVRKENRTHGKSYISCNGTLIPAKQLGPSCNCKKKCADNFPGYLRQKIFDEFYDLSPESQSQYIASLIEEFPKKSTKVVNGLSRRQWTRKYFFTNQSQTRTEVCQNMFLNTLSLTLKKVRVIVEKKGTQR</sequence>
<reference evidence="2" key="1">
    <citation type="submission" date="2022-03" db="EMBL/GenBank/DDBJ databases">
        <authorList>
            <person name="Tunstrom K."/>
        </authorList>
    </citation>
    <scope>NUCLEOTIDE SEQUENCE</scope>
</reference>
<dbReference type="PANTHER" id="PTHR10773:SF19">
    <property type="match status" value="1"/>
</dbReference>
<feature type="compositionally biased region" description="Low complexity" evidence="1">
    <location>
        <begin position="136"/>
        <end position="159"/>
    </location>
</feature>
<dbReference type="PANTHER" id="PTHR10773">
    <property type="entry name" value="DNA-DIRECTED RNA POLYMERASES I, II, AND III SUBUNIT RPABC2"/>
    <property type="match status" value="1"/>
</dbReference>